<dbReference type="AlphaFoldDB" id="L8GY42"/>
<dbReference type="InterPro" id="IPR027482">
    <property type="entry name" value="Sec1-like_dom2"/>
</dbReference>
<dbReference type="EMBL" id="KB007966">
    <property type="protein sequence ID" value="ELR17920.1"/>
    <property type="molecule type" value="Genomic_DNA"/>
</dbReference>
<accession>L8GY42</accession>
<dbReference type="SUPFAM" id="SSF56815">
    <property type="entry name" value="Sec1/munc18-like (SM) proteins"/>
    <property type="match status" value="1"/>
</dbReference>
<gene>
    <name evidence="2" type="ORF">ACA1_207470</name>
</gene>
<dbReference type="Pfam" id="PF00995">
    <property type="entry name" value="Sec1"/>
    <property type="match status" value="1"/>
</dbReference>
<evidence type="ECO:0000256" key="1">
    <source>
        <dbReference type="ARBA" id="ARBA00009884"/>
    </source>
</evidence>
<proteinExistence type="inferred from homology"/>
<dbReference type="VEuPathDB" id="AmoebaDB:ACA1_207470"/>
<comment type="similarity">
    <text evidence="1">Belongs to the STXBP/unc-18/SEC1 family.</text>
</comment>
<organism evidence="2 3">
    <name type="scientific">Acanthamoeba castellanii (strain ATCC 30010 / Neff)</name>
    <dbReference type="NCBI Taxonomy" id="1257118"/>
    <lineage>
        <taxon>Eukaryota</taxon>
        <taxon>Amoebozoa</taxon>
        <taxon>Discosea</taxon>
        <taxon>Longamoebia</taxon>
        <taxon>Centramoebida</taxon>
        <taxon>Acanthamoebidae</taxon>
        <taxon>Acanthamoeba</taxon>
    </lineage>
</organism>
<sequence length="473" mass="52380">MALEDKLFTLGQERSYLAFNSPSITDAQAEANVEALALSLYSVIVTLGQVPIIRAPRNTAASMVAKRVCDRLREHLLRSSTLSDSLSSSFQRPLVVLVDRNVDMSVMALVHDLLDMKLNTIRLEQEVEADAASGKSGGVETKTYDLDPASDGFWIANAGNPWTKVVVDVEAQVKEYTAIMDELKKLKVNDDDDPLARLDRTKHLGSLVGSMFEVTEKKPLIDMHLNIATALFERIKQRNLDAYLKLEEAITTHATPDKKEILGLLAAKGDTAEDKLRLFLIFYLTTAIPEEDLPRYEAALTEAGVDLRPFQYLKKVKAFNNSLMGGAQRTSSRSGGSVRGSVTTSLASLVQQGVNHIKMWIPSSRHLYLTRVVDALMEQRGGSSLGGVEEQYEYYDPKVTNPHLQASMPRKNTPYTHAIVFVIGGGNYVEFQNLQDYAKEQPRGVGETPKQIIYGSTEILSARQFLAQLSELA</sequence>
<dbReference type="InterPro" id="IPR001619">
    <property type="entry name" value="Sec1-like"/>
</dbReference>
<dbReference type="InterPro" id="IPR043127">
    <property type="entry name" value="Sec-1-like_dom3a"/>
</dbReference>
<dbReference type="RefSeq" id="XP_004339936.1">
    <property type="nucleotide sequence ID" value="XM_004339888.1"/>
</dbReference>
<keyword evidence="3" id="KW-1185">Reference proteome</keyword>
<dbReference type="STRING" id="1257118.L8GY42"/>
<dbReference type="OrthoDB" id="10251230at2759"/>
<dbReference type="GeneID" id="14918650"/>
<dbReference type="PANTHER" id="PTHR11679">
    <property type="entry name" value="VESICLE PROTEIN SORTING-ASSOCIATED"/>
    <property type="match status" value="1"/>
</dbReference>
<dbReference type="GO" id="GO:0016192">
    <property type="term" value="P:vesicle-mediated transport"/>
    <property type="evidence" value="ECO:0007669"/>
    <property type="project" value="InterPro"/>
</dbReference>
<dbReference type="Gene3D" id="3.90.830.10">
    <property type="entry name" value="Syntaxin Binding Protein 1, Chain A, domain 2"/>
    <property type="match status" value="1"/>
</dbReference>
<dbReference type="OMA" id="TMNIHIH"/>
<dbReference type="InterPro" id="IPR036045">
    <property type="entry name" value="Sec1-like_sf"/>
</dbReference>
<dbReference type="KEGG" id="acan:ACA1_207470"/>
<dbReference type="Gene3D" id="3.40.50.1910">
    <property type="match status" value="1"/>
</dbReference>
<reference evidence="2 3" key="1">
    <citation type="journal article" date="2013" name="Genome Biol.">
        <title>Genome of Acanthamoeba castellanii highlights extensive lateral gene transfer and early evolution of tyrosine kinase signaling.</title>
        <authorList>
            <person name="Clarke M."/>
            <person name="Lohan A.J."/>
            <person name="Liu B."/>
            <person name="Lagkouvardos I."/>
            <person name="Roy S."/>
            <person name="Zafar N."/>
            <person name="Bertelli C."/>
            <person name="Schilde C."/>
            <person name="Kianianmomeni A."/>
            <person name="Burglin T.R."/>
            <person name="Frech C."/>
            <person name="Turcotte B."/>
            <person name="Kopec K.O."/>
            <person name="Synnott J.M."/>
            <person name="Choo C."/>
            <person name="Paponov I."/>
            <person name="Finkler A."/>
            <person name="Soon Heng Tan C."/>
            <person name="Hutchins A.P."/>
            <person name="Weinmeier T."/>
            <person name="Rattei T."/>
            <person name="Chu J.S."/>
            <person name="Gimenez G."/>
            <person name="Irimia M."/>
            <person name="Rigden D.J."/>
            <person name="Fitzpatrick D.A."/>
            <person name="Lorenzo-Morales J."/>
            <person name="Bateman A."/>
            <person name="Chiu C.H."/>
            <person name="Tang P."/>
            <person name="Hegemann P."/>
            <person name="Fromm H."/>
            <person name="Raoult D."/>
            <person name="Greub G."/>
            <person name="Miranda-Saavedra D."/>
            <person name="Chen N."/>
            <person name="Nash P."/>
            <person name="Ginger M.L."/>
            <person name="Horn M."/>
            <person name="Schaap P."/>
            <person name="Caler L."/>
            <person name="Loftus B."/>
        </authorList>
    </citation>
    <scope>NUCLEOTIDE SEQUENCE [LARGE SCALE GENOMIC DNA]</scope>
    <source>
        <strain evidence="2 3">Neff</strain>
    </source>
</reference>
<evidence type="ECO:0000313" key="2">
    <source>
        <dbReference type="EMBL" id="ELR17920.1"/>
    </source>
</evidence>
<evidence type="ECO:0000313" key="3">
    <source>
        <dbReference type="Proteomes" id="UP000011083"/>
    </source>
</evidence>
<dbReference type="Proteomes" id="UP000011083">
    <property type="component" value="Unassembled WGS sequence"/>
</dbReference>
<dbReference type="Gene3D" id="1.25.40.60">
    <property type="match status" value="1"/>
</dbReference>
<protein>
    <submittedName>
        <fullName evidence="2">Sec1 family domain containing protein</fullName>
    </submittedName>
</protein>
<name>L8GY42_ACACF</name>